<gene>
    <name evidence="4" type="ORF">KHC33_14365</name>
</gene>
<dbReference type="Pfam" id="PF03266">
    <property type="entry name" value="NTPase_1"/>
    <property type="match status" value="1"/>
</dbReference>
<evidence type="ECO:0000256" key="1">
    <source>
        <dbReference type="ARBA" id="ARBA00022741"/>
    </source>
</evidence>
<organism evidence="4 5">
    <name type="scientific">Methanospirillum purgamenti</name>
    <dbReference type="NCBI Taxonomy" id="2834276"/>
    <lineage>
        <taxon>Archaea</taxon>
        <taxon>Methanobacteriati</taxon>
        <taxon>Methanobacteriota</taxon>
        <taxon>Stenosarchaea group</taxon>
        <taxon>Methanomicrobia</taxon>
        <taxon>Methanomicrobiales</taxon>
        <taxon>Methanospirillaceae</taxon>
        <taxon>Methanospirillum</taxon>
    </lineage>
</organism>
<proteinExistence type="predicted"/>
<dbReference type="GO" id="GO:0005524">
    <property type="term" value="F:ATP binding"/>
    <property type="evidence" value="ECO:0007669"/>
    <property type="project" value="UniProtKB-KW"/>
</dbReference>
<keyword evidence="5" id="KW-1185">Reference proteome</keyword>
<name>A0A8E7AVR9_9EURY</name>
<dbReference type="EMBL" id="CP075546">
    <property type="protein sequence ID" value="QVV88492.1"/>
    <property type="molecule type" value="Genomic_DNA"/>
</dbReference>
<keyword evidence="1" id="KW-0547">Nucleotide-binding</keyword>
<dbReference type="PANTHER" id="PTHR43146:SF1">
    <property type="entry name" value="CANCER-RELATED NUCLEOSIDE-TRIPHOSPHATASE"/>
    <property type="match status" value="1"/>
</dbReference>
<evidence type="ECO:0000256" key="3">
    <source>
        <dbReference type="ARBA" id="ARBA00022840"/>
    </source>
</evidence>
<keyword evidence="4" id="KW-0808">Transferase</keyword>
<evidence type="ECO:0000313" key="4">
    <source>
        <dbReference type="EMBL" id="QVV88492.1"/>
    </source>
</evidence>
<sequence length="194" mass="22115">MVNSMSNWKPPRFIITGEQGEGKTTLLLKILAELTNQGIRMQGIAAPGYFSDGIRSGFDILNVHSGRTVELCSAIPTANSTQYGRYYFRSEGLTFGKEILSQVPLPGQVDLLVIDEVGRFEIAGKVWGESIDHIMQTPRPPMIWTVRRSFVDAVTKRWPVQRQRIIDVGSENYDDFIDDMMNEIRLYRSETFHR</sequence>
<accession>A0A8E7AVR9</accession>
<dbReference type="GO" id="GO:0016301">
    <property type="term" value="F:kinase activity"/>
    <property type="evidence" value="ECO:0007669"/>
    <property type="project" value="UniProtKB-KW"/>
</dbReference>
<dbReference type="GeneID" id="65098391"/>
<dbReference type="Gene3D" id="3.40.50.300">
    <property type="entry name" value="P-loop containing nucleotide triphosphate hydrolases"/>
    <property type="match status" value="1"/>
</dbReference>
<dbReference type="PANTHER" id="PTHR43146">
    <property type="entry name" value="CANCER-RELATED NUCLEOSIDE-TRIPHOSPHATASE"/>
    <property type="match status" value="1"/>
</dbReference>
<evidence type="ECO:0000256" key="2">
    <source>
        <dbReference type="ARBA" id="ARBA00022801"/>
    </source>
</evidence>
<keyword evidence="2" id="KW-0378">Hydrolase</keyword>
<dbReference type="AlphaFoldDB" id="A0A8E7AVR9"/>
<dbReference type="KEGG" id="mrtj:KHC33_14365"/>
<dbReference type="RefSeq" id="WP_214419301.1">
    <property type="nucleotide sequence ID" value="NZ_CP075546.1"/>
</dbReference>
<dbReference type="Proteomes" id="UP000680656">
    <property type="component" value="Chromosome"/>
</dbReference>
<keyword evidence="4" id="KW-0418">Kinase</keyword>
<keyword evidence="3" id="KW-0067">ATP-binding</keyword>
<reference evidence="4 5" key="1">
    <citation type="submission" date="2021-05" db="EMBL/GenBank/DDBJ databases">
        <title>A novel Methanospirillum isolate from a pyrite-forming mixed culture.</title>
        <authorList>
            <person name="Bunk B."/>
            <person name="Sproer C."/>
            <person name="Spring S."/>
            <person name="Pester M."/>
        </authorList>
    </citation>
    <scope>NUCLEOTIDE SEQUENCE [LARGE SCALE GENOMIC DNA]</scope>
    <source>
        <strain evidence="4 5">J.3.6.1-F.2.7.3</strain>
    </source>
</reference>
<dbReference type="InterPro" id="IPR027417">
    <property type="entry name" value="P-loop_NTPase"/>
</dbReference>
<dbReference type="GO" id="GO:0017111">
    <property type="term" value="F:ribonucleoside triphosphate phosphatase activity"/>
    <property type="evidence" value="ECO:0007669"/>
    <property type="project" value="InterPro"/>
</dbReference>
<evidence type="ECO:0000313" key="5">
    <source>
        <dbReference type="Proteomes" id="UP000680656"/>
    </source>
</evidence>
<dbReference type="SUPFAM" id="SSF52540">
    <property type="entry name" value="P-loop containing nucleoside triphosphate hydrolases"/>
    <property type="match status" value="1"/>
</dbReference>
<protein>
    <submittedName>
        <fullName evidence="4">Nucleotide kinase</fullName>
    </submittedName>
</protein>
<dbReference type="InterPro" id="IPR004948">
    <property type="entry name" value="Nuc-triphosphatase_THEP1"/>
</dbReference>